<dbReference type="InterPro" id="IPR025645">
    <property type="entry name" value="DUF4349"/>
</dbReference>
<evidence type="ECO:0000313" key="3">
    <source>
        <dbReference type="EMBL" id="SCB75311.1"/>
    </source>
</evidence>
<keyword evidence="1" id="KW-0812">Transmembrane</keyword>
<gene>
    <name evidence="3" type="ORF">GA0116948_101169</name>
</gene>
<sequence length="295" mass="32973">MRYVKPYYAAFLLLAIVSCGKRTDYKHASVQMEAATAADDANADSVMPLQSADRKMVRTATIRARVNNLQSVTSQLENLAGSVGGIVAESNLQNEVVQENEYAYGPDSIRKVQVYVPTAHLELRVPVLYLDSVLRRVGELSVFTNSRVLKQEDLTFQYLSNNLKIKAANQQLAQPVVGAQHQHGIDAAQYTSKKQEDKIDRTVQNQVFNDQVAYATLQVTLFQGQLADVQVVVNPEVVTRAGFVAEMGIALRNSAALLREIILFLISYWPFVFIGILAWNIFRRRRRVGKTIVKA</sequence>
<evidence type="ECO:0000256" key="1">
    <source>
        <dbReference type="SAM" id="Phobius"/>
    </source>
</evidence>
<keyword evidence="1" id="KW-0472">Membrane</keyword>
<keyword evidence="1" id="KW-1133">Transmembrane helix</keyword>
<evidence type="ECO:0000313" key="4">
    <source>
        <dbReference type="Proteomes" id="UP000242818"/>
    </source>
</evidence>
<reference evidence="3 4" key="1">
    <citation type="submission" date="2016-08" db="EMBL/GenBank/DDBJ databases">
        <authorList>
            <person name="Seilhamer J.J."/>
        </authorList>
    </citation>
    <scope>NUCLEOTIDE SEQUENCE [LARGE SCALE GENOMIC DNA]</scope>
    <source>
        <strain evidence="3 4">A37T2</strain>
    </source>
</reference>
<keyword evidence="4" id="KW-1185">Reference proteome</keyword>
<evidence type="ECO:0000259" key="2">
    <source>
        <dbReference type="Pfam" id="PF14257"/>
    </source>
</evidence>
<dbReference type="EMBL" id="FMAR01000001">
    <property type="protein sequence ID" value="SCB75311.1"/>
    <property type="molecule type" value="Genomic_DNA"/>
</dbReference>
<protein>
    <recommendedName>
        <fullName evidence="2">DUF4349 domain-containing protein</fullName>
    </recommendedName>
</protein>
<organism evidence="3 4">
    <name type="scientific">Chitinophaga costaii</name>
    <dbReference type="NCBI Taxonomy" id="1335309"/>
    <lineage>
        <taxon>Bacteria</taxon>
        <taxon>Pseudomonadati</taxon>
        <taxon>Bacteroidota</taxon>
        <taxon>Chitinophagia</taxon>
        <taxon>Chitinophagales</taxon>
        <taxon>Chitinophagaceae</taxon>
        <taxon>Chitinophaga</taxon>
    </lineage>
</organism>
<dbReference type="RefSeq" id="WP_165798309.1">
    <property type="nucleotide sequence ID" value="NZ_FMAR01000001.1"/>
</dbReference>
<dbReference type="Pfam" id="PF14257">
    <property type="entry name" value="DUF4349"/>
    <property type="match status" value="1"/>
</dbReference>
<feature type="domain" description="DUF4349" evidence="2">
    <location>
        <begin position="54"/>
        <end position="282"/>
    </location>
</feature>
<dbReference type="PROSITE" id="PS51257">
    <property type="entry name" value="PROKAR_LIPOPROTEIN"/>
    <property type="match status" value="1"/>
</dbReference>
<name>A0A1C3YYY5_9BACT</name>
<proteinExistence type="predicted"/>
<feature type="transmembrane region" description="Helical" evidence="1">
    <location>
        <begin position="261"/>
        <end position="282"/>
    </location>
</feature>
<accession>A0A1C3YYY5</accession>
<dbReference type="STRING" id="1335309.GA0116948_101169"/>
<dbReference type="AlphaFoldDB" id="A0A1C3YYY5"/>
<dbReference type="Proteomes" id="UP000242818">
    <property type="component" value="Unassembled WGS sequence"/>
</dbReference>